<gene>
    <name evidence="2" type="ORF">HAX54_051499</name>
</gene>
<accession>A0ABS8WRF9</accession>
<proteinExistence type="predicted"/>
<evidence type="ECO:0000256" key="1">
    <source>
        <dbReference type="SAM" id="SignalP"/>
    </source>
</evidence>
<dbReference type="Proteomes" id="UP000823775">
    <property type="component" value="Unassembled WGS sequence"/>
</dbReference>
<evidence type="ECO:0000313" key="2">
    <source>
        <dbReference type="EMBL" id="MCE3052068.1"/>
    </source>
</evidence>
<keyword evidence="1" id="KW-0732">Signal</keyword>
<feature type="chain" id="PRO_5047449570" evidence="1">
    <location>
        <begin position="25"/>
        <end position="78"/>
    </location>
</feature>
<feature type="signal peptide" evidence="1">
    <location>
        <begin position="1"/>
        <end position="24"/>
    </location>
</feature>
<keyword evidence="3" id="KW-1185">Reference proteome</keyword>
<protein>
    <submittedName>
        <fullName evidence="2">Uncharacterized protein</fullName>
    </submittedName>
</protein>
<organism evidence="2 3">
    <name type="scientific">Datura stramonium</name>
    <name type="common">Jimsonweed</name>
    <name type="synonym">Common thornapple</name>
    <dbReference type="NCBI Taxonomy" id="4076"/>
    <lineage>
        <taxon>Eukaryota</taxon>
        <taxon>Viridiplantae</taxon>
        <taxon>Streptophyta</taxon>
        <taxon>Embryophyta</taxon>
        <taxon>Tracheophyta</taxon>
        <taxon>Spermatophyta</taxon>
        <taxon>Magnoliopsida</taxon>
        <taxon>eudicotyledons</taxon>
        <taxon>Gunneridae</taxon>
        <taxon>Pentapetalae</taxon>
        <taxon>asterids</taxon>
        <taxon>lamiids</taxon>
        <taxon>Solanales</taxon>
        <taxon>Solanaceae</taxon>
        <taxon>Solanoideae</taxon>
        <taxon>Datureae</taxon>
        <taxon>Datura</taxon>
    </lineage>
</organism>
<sequence length="78" mass="8971">MGLFISLALLVAAFLMIAFPQCQGLGLGRKTMVSSVYGHTHKVLLEEKPSILYKADYEEPHANYRHRYRHHSHSPYFP</sequence>
<name>A0ABS8WRF9_DATST</name>
<comment type="caution">
    <text evidence="2">The sequence shown here is derived from an EMBL/GenBank/DDBJ whole genome shotgun (WGS) entry which is preliminary data.</text>
</comment>
<dbReference type="EMBL" id="JACEIK010009188">
    <property type="protein sequence ID" value="MCE3052068.1"/>
    <property type="molecule type" value="Genomic_DNA"/>
</dbReference>
<evidence type="ECO:0000313" key="3">
    <source>
        <dbReference type="Proteomes" id="UP000823775"/>
    </source>
</evidence>
<reference evidence="2 3" key="1">
    <citation type="journal article" date="2021" name="BMC Genomics">
        <title>Datura genome reveals duplications of psychoactive alkaloid biosynthetic genes and high mutation rate following tissue culture.</title>
        <authorList>
            <person name="Rajewski A."/>
            <person name="Carter-House D."/>
            <person name="Stajich J."/>
            <person name="Litt A."/>
        </authorList>
    </citation>
    <scope>NUCLEOTIDE SEQUENCE [LARGE SCALE GENOMIC DNA]</scope>
    <source>
        <strain evidence="2">AR-01</strain>
    </source>
</reference>